<dbReference type="AlphaFoldDB" id="A0A2M7H2A1"/>
<dbReference type="Gene3D" id="3.30.70.1440">
    <property type="entry name" value="Multidrug efflux transporter AcrB pore domain"/>
    <property type="match status" value="1"/>
</dbReference>
<name>A0A2M7H2A1_9BACT</name>
<comment type="caution">
    <text evidence="1">The sequence shown here is derived from an EMBL/GenBank/DDBJ whole genome shotgun (WGS) entry which is preliminary data.</text>
</comment>
<gene>
    <name evidence="1" type="ORF">COW24_05880</name>
</gene>
<reference evidence="1 2" key="1">
    <citation type="submission" date="2017-09" db="EMBL/GenBank/DDBJ databases">
        <title>Depth-based differentiation of microbial function through sediment-hosted aquifers and enrichment of novel symbionts in the deep terrestrial subsurface.</title>
        <authorList>
            <person name="Probst A.J."/>
            <person name="Ladd B."/>
            <person name="Jarett J.K."/>
            <person name="Geller-Mcgrath D.E."/>
            <person name="Sieber C.M."/>
            <person name="Emerson J.B."/>
            <person name="Anantharaman K."/>
            <person name="Thomas B.C."/>
            <person name="Malmstrom R."/>
            <person name="Stieglmeier M."/>
            <person name="Klingl A."/>
            <person name="Woyke T."/>
            <person name="Ryan C.M."/>
            <person name="Banfield J.F."/>
        </authorList>
    </citation>
    <scope>NUCLEOTIDE SEQUENCE [LARGE SCALE GENOMIC DNA]</scope>
    <source>
        <strain evidence="1">CG15_BIG_FIL_POST_REV_8_21_14_020_45_12</strain>
    </source>
</reference>
<proteinExistence type="predicted"/>
<evidence type="ECO:0000313" key="2">
    <source>
        <dbReference type="Proteomes" id="UP000230292"/>
    </source>
</evidence>
<evidence type="ECO:0000313" key="1">
    <source>
        <dbReference type="EMBL" id="PIW36365.1"/>
    </source>
</evidence>
<dbReference type="Gene3D" id="1.20.1640.10">
    <property type="entry name" value="Multidrug efflux transporter AcrB transmembrane domain"/>
    <property type="match status" value="1"/>
</dbReference>
<sequence>MDANVFGRSVGKVTQDLQAKMEKLQVPSGIIVKLAGDIEEQRKAFKSLLAMLILGILLVY</sequence>
<protein>
    <submittedName>
        <fullName evidence="1">Uncharacterized protein</fullName>
    </submittedName>
</protein>
<organism evidence="1 2">
    <name type="scientific">Candidatus Kerfeldbacteria bacterium CG15_BIG_FIL_POST_REV_8_21_14_020_45_12</name>
    <dbReference type="NCBI Taxonomy" id="2014247"/>
    <lineage>
        <taxon>Bacteria</taxon>
        <taxon>Candidatus Kerfeldiibacteriota</taxon>
    </lineage>
</organism>
<dbReference type="Proteomes" id="UP000230292">
    <property type="component" value="Unassembled WGS sequence"/>
</dbReference>
<accession>A0A2M7H2A1</accession>
<dbReference type="EMBL" id="PFGC01000060">
    <property type="protein sequence ID" value="PIW36365.1"/>
    <property type="molecule type" value="Genomic_DNA"/>
</dbReference>
<feature type="non-terminal residue" evidence="1">
    <location>
        <position position="60"/>
    </location>
</feature>